<accession>A0ABY2PJY0</accession>
<feature type="region of interest" description="Disordered" evidence="1">
    <location>
        <begin position="89"/>
        <end position="121"/>
    </location>
</feature>
<keyword evidence="2" id="KW-0472">Membrane</keyword>
<sequence>MVQKPESDIEPKERRIDLSLPQVAGSAVAAVAAAVAASQLGVYGTIAGAGVMSVVATCGGSVFQHFFRRTGEQIREVTVQVTHPEGRQVTVRTKETTPAGRRSAERRPEPGPGPGAAEDATTVLPTVDPGAVPEMAPDAVPDTERTQLLRPVADPDRTQALGTVPADDGRTRLLGPAADPDRTRMLPRAGDRTRMLPGAAVHSTGTDGAAADGALTGDAFTEGTTHGTRLRGWKRPALAAAAVFAVAMGGITVFEVISGNDLSGGKGTTLGSVVRSGGDRDSGPAGPAPSGDTGRDGGADEQRQTPGSGDGDGGKEGSGTGSATDPGTGGGTSPDPGTGTGGESPGTGSTPTPTPSGGTTTPAPTPTPSAPDGNGTGAPDPTTGTGPGGAPGQVEQAPPAGGAGAE</sequence>
<evidence type="ECO:0000256" key="2">
    <source>
        <dbReference type="SAM" id="Phobius"/>
    </source>
</evidence>
<gene>
    <name evidence="3" type="ORF">E5Z02_05235</name>
</gene>
<feature type="compositionally biased region" description="Low complexity" evidence="1">
    <location>
        <begin position="370"/>
        <end position="384"/>
    </location>
</feature>
<feature type="transmembrane region" description="Helical" evidence="2">
    <location>
        <begin position="237"/>
        <end position="257"/>
    </location>
</feature>
<feature type="compositionally biased region" description="Basic and acidic residues" evidence="1">
    <location>
        <begin position="293"/>
        <end position="303"/>
    </location>
</feature>
<keyword evidence="2" id="KW-1133">Transmembrane helix</keyword>
<feature type="compositionally biased region" description="Gly residues" evidence="1">
    <location>
        <begin position="327"/>
        <end position="345"/>
    </location>
</feature>
<feature type="transmembrane region" description="Helical" evidence="2">
    <location>
        <begin position="46"/>
        <end position="67"/>
    </location>
</feature>
<feature type="compositionally biased region" description="Gly residues" evidence="1">
    <location>
        <begin position="308"/>
        <end position="320"/>
    </location>
</feature>
<protein>
    <submittedName>
        <fullName evidence="3">Uncharacterized protein</fullName>
    </submittedName>
</protein>
<keyword evidence="2" id="KW-0812">Transmembrane</keyword>
<feature type="region of interest" description="Disordered" evidence="1">
    <location>
        <begin position="258"/>
        <end position="406"/>
    </location>
</feature>
<evidence type="ECO:0000313" key="4">
    <source>
        <dbReference type="Proteomes" id="UP000306274"/>
    </source>
</evidence>
<reference evidence="3 4" key="1">
    <citation type="submission" date="2019-04" db="EMBL/GenBank/DDBJ databases">
        <title>Streptomyces rhizosphaericola sp. nov., an actinobacterium isolated from the wheat rhizosphere.</title>
        <authorList>
            <person name="Vargas Hoyos H.A."/>
            <person name="Santos S.N."/>
            <person name="Genuario D.B."/>
            <person name="Melo I.S."/>
            <person name="Da Silva L.J."/>
            <person name="Da Silva F.S.P."/>
            <person name="Zucchi T.D."/>
        </authorList>
    </citation>
    <scope>NUCLEOTIDE SEQUENCE [LARGE SCALE GENOMIC DNA]</scope>
    <source>
        <strain evidence="3 4">1AS2c</strain>
    </source>
</reference>
<proteinExistence type="predicted"/>
<name>A0ABY2PJY0_9ACTN</name>
<feature type="region of interest" description="Disordered" evidence="1">
    <location>
        <begin position="158"/>
        <end position="185"/>
    </location>
</feature>
<dbReference type="EMBL" id="SRZK01000029">
    <property type="protein sequence ID" value="TGZ11349.1"/>
    <property type="molecule type" value="Genomic_DNA"/>
</dbReference>
<evidence type="ECO:0000313" key="3">
    <source>
        <dbReference type="EMBL" id="TGZ11349.1"/>
    </source>
</evidence>
<feature type="transmembrane region" description="Helical" evidence="2">
    <location>
        <begin position="20"/>
        <end position="40"/>
    </location>
</feature>
<keyword evidence="4" id="KW-1185">Reference proteome</keyword>
<evidence type="ECO:0000256" key="1">
    <source>
        <dbReference type="SAM" id="MobiDB-lite"/>
    </source>
</evidence>
<organism evidence="3 4">
    <name type="scientific">Streptomyces rhizosphaericola</name>
    <dbReference type="NCBI Taxonomy" id="2564098"/>
    <lineage>
        <taxon>Bacteria</taxon>
        <taxon>Bacillati</taxon>
        <taxon>Actinomycetota</taxon>
        <taxon>Actinomycetes</taxon>
        <taxon>Kitasatosporales</taxon>
        <taxon>Streptomycetaceae</taxon>
        <taxon>Streptomyces</taxon>
    </lineage>
</organism>
<comment type="caution">
    <text evidence="3">The sequence shown here is derived from an EMBL/GenBank/DDBJ whole genome shotgun (WGS) entry which is preliminary data.</text>
</comment>
<feature type="compositionally biased region" description="Low complexity" evidence="1">
    <location>
        <begin position="346"/>
        <end position="362"/>
    </location>
</feature>
<dbReference type="Proteomes" id="UP000306274">
    <property type="component" value="Unassembled WGS sequence"/>
</dbReference>
<dbReference type="RefSeq" id="WP_136015619.1">
    <property type="nucleotide sequence ID" value="NZ_SRZK01000029.1"/>
</dbReference>